<evidence type="ECO:0000256" key="1">
    <source>
        <dbReference type="SAM" id="MobiDB-lite"/>
    </source>
</evidence>
<evidence type="ECO:0000259" key="2">
    <source>
        <dbReference type="Pfam" id="PF22807"/>
    </source>
</evidence>
<feature type="compositionally biased region" description="Basic and acidic residues" evidence="1">
    <location>
        <begin position="17"/>
        <end position="36"/>
    </location>
</feature>
<dbReference type="EMBL" id="RYZI01000660">
    <property type="protein sequence ID" value="RWA03955.1"/>
    <property type="molecule type" value="Genomic_DNA"/>
</dbReference>
<feature type="region of interest" description="Disordered" evidence="1">
    <location>
        <begin position="17"/>
        <end position="44"/>
    </location>
</feature>
<accession>A0A439CP76</accession>
<dbReference type="PANTHER" id="PTHR47572:SF4">
    <property type="entry name" value="LACTONASE DRP35"/>
    <property type="match status" value="1"/>
</dbReference>
<keyword evidence="4" id="KW-1185">Reference proteome</keyword>
<protein>
    <recommendedName>
        <fullName evidence="2">Pyrroloquinoline quinone-dependent pyranose dehydrogenase beta-propeller domain-containing protein</fullName>
    </recommendedName>
</protein>
<dbReference type="InterPro" id="IPR054539">
    <property type="entry name" value="Beta-prop_PDH"/>
</dbReference>
<evidence type="ECO:0000313" key="3">
    <source>
        <dbReference type="EMBL" id="RWA03955.1"/>
    </source>
</evidence>
<organism evidence="3 4">
    <name type="scientific">Xylaria grammica</name>
    <dbReference type="NCBI Taxonomy" id="363999"/>
    <lineage>
        <taxon>Eukaryota</taxon>
        <taxon>Fungi</taxon>
        <taxon>Dikarya</taxon>
        <taxon>Ascomycota</taxon>
        <taxon>Pezizomycotina</taxon>
        <taxon>Sordariomycetes</taxon>
        <taxon>Xylariomycetidae</taxon>
        <taxon>Xylariales</taxon>
        <taxon>Xylariaceae</taxon>
        <taxon>Xylaria</taxon>
    </lineage>
</organism>
<feature type="domain" description="Pyrroloquinoline quinone-dependent pyranose dehydrogenase beta-propeller" evidence="2">
    <location>
        <begin position="97"/>
        <end position="483"/>
    </location>
</feature>
<dbReference type="AlphaFoldDB" id="A0A439CP76"/>
<dbReference type="Gene3D" id="2.120.10.30">
    <property type="entry name" value="TolB, C-terminal domain"/>
    <property type="match status" value="1"/>
</dbReference>
<dbReference type="SUPFAM" id="SSF50952">
    <property type="entry name" value="Soluble quinoprotein glucose dehydrogenase"/>
    <property type="match status" value="1"/>
</dbReference>
<gene>
    <name evidence="3" type="ORF">EKO27_g11150</name>
</gene>
<dbReference type="PANTHER" id="PTHR47572">
    <property type="entry name" value="LIPOPROTEIN-RELATED"/>
    <property type="match status" value="1"/>
</dbReference>
<name>A0A439CP76_9PEZI</name>
<comment type="caution">
    <text evidence="3">The sequence shown here is derived from an EMBL/GenBank/DDBJ whole genome shotgun (WGS) entry which is preliminary data.</text>
</comment>
<dbReference type="Pfam" id="PF22807">
    <property type="entry name" value="TrAA12"/>
    <property type="match status" value="1"/>
</dbReference>
<dbReference type="STRING" id="363999.A0A439CP76"/>
<dbReference type="InterPro" id="IPR011042">
    <property type="entry name" value="6-blade_b-propeller_TolB-like"/>
</dbReference>
<reference evidence="3 4" key="1">
    <citation type="submission" date="2018-12" db="EMBL/GenBank/DDBJ databases">
        <title>Draft genome sequence of Xylaria grammica IHI A82.</title>
        <authorList>
            <person name="Buettner E."/>
            <person name="Kellner H."/>
        </authorList>
    </citation>
    <scope>NUCLEOTIDE SEQUENCE [LARGE SCALE GENOMIC DNA]</scope>
    <source>
        <strain evidence="3 4">IHI A82</strain>
    </source>
</reference>
<dbReference type="Proteomes" id="UP000286045">
    <property type="component" value="Unassembled WGS sequence"/>
</dbReference>
<dbReference type="InterPro" id="IPR051262">
    <property type="entry name" value="SMP-30/CGR1_Lactonase"/>
</dbReference>
<dbReference type="InterPro" id="IPR011041">
    <property type="entry name" value="Quinoprot_gluc/sorb_DH_b-prop"/>
</dbReference>
<evidence type="ECO:0000313" key="4">
    <source>
        <dbReference type="Proteomes" id="UP000286045"/>
    </source>
</evidence>
<sequence>MTAAAMESVLVERVPIEVDQLERGPKQLHPPPDHSARSNSENTYADETALGKSTLRHEDIEGYSHSADYCQPTATAPSQALVSSCPDTPGPLYPYMTAPGWSYVKVADGLHSPRDLIFDGQGRLLIIEEEIGLSQHLMDAHGCITHTRLLIENPDLTHGICLSADRETLYASSSSSVFSWTYDPTTGNVSQNPGLVISGMATSGHITRTLTIPPHRTDLLVVSHGSDSNIDQDTSNPKVARAIVKVFNISSVPMGGYNFVSQGWNAGFGLRNEVGLAFDGNNMLWGVENSADNLARTVNGTTTDVHTDNPSEELNFLGDVTLANDDWYGYPVCFTVWSPDELSDRVFKVGQQFVQTPIPDFNDGTCAQISVPPVLSFQAHSAPLGCKFDARFSNLFVAMHGSWNRQPPTGYKVIAVPFAQGPDGSYAPTAASWSIRGSIDVFYPPDETQCSSSTCIRPVGLAFDAAGRLYVTSDASGEVFFLSQG</sequence>
<proteinExistence type="predicted"/>